<dbReference type="SUPFAM" id="SSF56300">
    <property type="entry name" value="Metallo-dependent phosphatases"/>
    <property type="match status" value="1"/>
</dbReference>
<dbReference type="Proteomes" id="UP000186583">
    <property type="component" value="Unassembled WGS sequence"/>
</dbReference>
<evidence type="ECO:0000313" key="3">
    <source>
        <dbReference type="Proteomes" id="UP000186583"/>
    </source>
</evidence>
<dbReference type="EMBL" id="MPGH01000056">
    <property type="protein sequence ID" value="OLN93044.1"/>
    <property type="molecule type" value="Genomic_DNA"/>
</dbReference>
<keyword evidence="3" id="KW-1185">Reference proteome</keyword>
<accession>A0A1Q8RZD8</accession>
<protein>
    <submittedName>
        <fullName evidence="2">Metallophosphoesterase domain-containing protein 1</fullName>
    </submittedName>
</protein>
<proteinExistence type="predicted"/>
<evidence type="ECO:0000259" key="1">
    <source>
        <dbReference type="Pfam" id="PF00149"/>
    </source>
</evidence>
<dbReference type="PANTHER" id="PTHR12905">
    <property type="entry name" value="METALLOPHOSPHOESTERASE"/>
    <property type="match status" value="1"/>
</dbReference>
<dbReference type="GO" id="GO:0016787">
    <property type="term" value="F:hydrolase activity"/>
    <property type="evidence" value="ECO:0007669"/>
    <property type="project" value="InterPro"/>
</dbReference>
<name>A0A1Q8RZD8_9PEZI</name>
<gene>
    <name evidence="2" type="ORF">CCHL11_07461</name>
</gene>
<comment type="caution">
    <text evidence="2">The sequence shown here is derived from an EMBL/GenBank/DDBJ whole genome shotgun (WGS) entry which is preliminary data.</text>
</comment>
<dbReference type="InterPro" id="IPR029052">
    <property type="entry name" value="Metallo-depent_PP-like"/>
</dbReference>
<dbReference type="InterPro" id="IPR051693">
    <property type="entry name" value="UPF0046_metallophosphoest"/>
</dbReference>
<feature type="domain" description="Calcineurin-like phosphoesterase" evidence="1">
    <location>
        <begin position="13"/>
        <end position="225"/>
    </location>
</feature>
<dbReference type="AlphaFoldDB" id="A0A1Q8RZD8"/>
<dbReference type="InterPro" id="IPR004843">
    <property type="entry name" value="Calcineurin-like_PHP"/>
</dbReference>
<dbReference type="OrthoDB" id="630188at2759"/>
<dbReference type="Gene3D" id="3.60.21.10">
    <property type="match status" value="1"/>
</dbReference>
<reference evidence="2 3" key="1">
    <citation type="submission" date="2016-11" db="EMBL/GenBank/DDBJ databases">
        <title>Draft Genome Assembly of Colletotrichum chlorophyti a pathogen of herbaceous plants.</title>
        <authorList>
            <person name="Gan P."/>
            <person name="Narusaka M."/>
            <person name="Tsushima A."/>
            <person name="Narusaka Y."/>
            <person name="Takano Y."/>
            <person name="Shirasu K."/>
        </authorList>
    </citation>
    <scope>NUCLEOTIDE SEQUENCE [LARGE SCALE GENOMIC DNA]</scope>
    <source>
        <strain evidence="2 3">NTL11</strain>
    </source>
</reference>
<organism evidence="2 3">
    <name type="scientific">Colletotrichum chlorophyti</name>
    <dbReference type="NCBI Taxonomy" id="708187"/>
    <lineage>
        <taxon>Eukaryota</taxon>
        <taxon>Fungi</taxon>
        <taxon>Dikarya</taxon>
        <taxon>Ascomycota</taxon>
        <taxon>Pezizomycotina</taxon>
        <taxon>Sordariomycetes</taxon>
        <taxon>Hypocreomycetidae</taxon>
        <taxon>Glomerellales</taxon>
        <taxon>Glomerellaceae</taxon>
        <taxon>Colletotrichum</taxon>
    </lineage>
</organism>
<dbReference type="PANTHER" id="PTHR12905:SF0">
    <property type="entry name" value="CALCINEURIN-LIKE PHOSPHOESTERASE DOMAIN-CONTAINING PROTEIN"/>
    <property type="match status" value="1"/>
</dbReference>
<dbReference type="Pfam" id="PF00149">
    <property type="entry name" value="Metallophos"/>
    <property type="match status" value="1"/>
</dbReference>
<sequence>MDASRPDVRIKTRFLIISDTHGAESLPGNSAAPVQADVVIHCGDLTQHSRLAEFRSTVNLMRTIDAPLKLLVAGNHDFTLDVPVFRNKVAEMPQPVDMDLVRGEFGDFGEARQALLESCAENGIVFLDEGTRTFTLANGASLTVFASPYSYAPQPNDWGFEGGPGKEHEWAEATWPWTSSSPTALRMAPWTAQPRRIRCGSAVGGLFAAVARAKPRMHCFGHVHQGWGAKLVRWRRGLVDYEAVQHFSAVDIDGSFVVETLASLVAGPFDAPDVVDAKMEKLQASMARGYVATSHCADDDHPLHAGENTLFVNAAVGRHEQQPPWIIDIELARASS</sequence>
<evidence type="ECO:0000313" key="2">
    <source>
        <dbReference type="EMBL" id="OLN93044.1"/>
    </source>
</evidence>